<dbReference type="EMBL" id="UINC01150455">
    <property type="protein sequence ID" value="SVD43505.1"/>
    <property type="molecule type" value="Genomic_DNA"/>
</dbReference>
<accession>A0A382VBV1</accession>
<name>A0A382VBV1_9ZZZZ</name>
<evidence type="ECO:0000313" key="1">
    <source>
        <dbReference type="EMBL" id="SVD43505.1"/>
    </source>
</evidence>
<organism evidence="1">
    <name type="scientific">marine metagenome</name>
    <dbReference type="NCBI Taxonomy" id="408172"/>
    <lineage>
        <taxon>unclassified sequences</taxon>
        <taxon>metagenomes</taxon>
        <taxon>ecological metagenomes</taxon>
    </lineage>
</organism>
<dbReference type="AlphaFoldDB" id="A0A382VBV1"/>
<gene>
    <name evidence="1" type="ORF">METZ01_LOCUS396359</name>
</gene>
<sequence>MNGYTQWVVASPLPRNSLHRFSYASASGGRADATVA</sequence>
<protein>
    <submittedName>
        <fullName evidence="1">Uncharacterized protein</fullName>
    </submittedName>
</protein>
<feature type="non-terminal residue" evidence="1">
    <location>
        <position position="36"/>
    </location>
</feature>
<proteinExistence type="predicted"/>
<reference evidence="1" key="1">
    <citation type="submission" date="2018-05" db="EMBL/GenBank/DDBJ databases">
        <authorList>
            <person name="Lanie J.A."/>
            <person name="Ng W.-L."/>
            <person name="Kazmierczak K.M."/>
            <person name="Andrzejewski T.M."/>
            <person name="Davidsen T.M."/>
            <person name="Wayne K.J."/>
            <person name="Tettelin H."/>
            <person name="Glass J.I."/>
            <person name="Rusch D."/>
            <person name="Podicherti R."/>
            <person name="Tsui H.-C.T."/>
            <person name="Winkler M.E."/>
        </authorList>
    </citation>
    <scope>NUCLEOTIDE SEQUENCE</scope>
</reference>